<comment type="caution">
    <text evidence="1">The sequence shown here is derived from an EMBL/GenBank/DDBJ whole genome shotgun (WGS) entry which is preliminary data.</text>
</comment>
<dbReference type="EMBL" id="JAVRJZ010000007">
    <property type="protein sequence ID" value="KAK2720175.1"/>
    <property type="molecule type" value="Genomic_DNA"/>
</dbReference>
<dbReference type="Proteomes" id="UP001187531">
    <property type="component" value="Unassembled WGS sequence"/>
</dbReference>
<protein>
    <submittedName>
        <fullName evidence="1">Uncharacterized protein</fullName>
    </submittedName>
</protein>
<dbReference type="Gene3D" id="3.30.70.270">
    <property type="match status" value="1"/>
</dbReference>
<dbReference type="AlphaFoldDB" id="A0AA88HXW4"/>
<name>A0AA88HXW4_ARTSF</name>
<proteinExistence type="predicted"/>
<accession>A0AA88HXW4</accession>
<dbReference type="InterPro" id="IPR043128">
    <property type="entry name" value="Rev_trsase/Diguanyl_cyclase"/>
</dbReference>
<reference evidence="1" key="1">
    <citation type="submission" date="2023-07" db="EMBL/GenBank/DDBJ databases">
        <title>Chromosome-level genome assembly of Artemia franciscana.</title>
        <authorList>
            <person name="Jo E."/>
        </authorList>
    </citation>
    <scope>NUCLEOTIDE SEQUENCE</scope>
    <source>
        <tissue evidence="1">Whole body</tissue>
    </source>
</reference>
<sequence>MIKKVSYPTYRMNAVVVVEKPDKSLWVYIDPHGLNKAIKISHHPIPTFHEAMKYCGAKFFIKWILAMDAGLSSLMRIISINYGQHTIWSIQVQTHAVQSNLSTGRIP</sequence>
<organism evidence="1 2">
    <name type="scientific">Artemia franciscana</name>
    <name type="common">Brine shrimp</name>
    <name type="synonym">Artemia sanfranciscana</name>
    <dbReference type="NCBI Taxonomy" id="6661"/>
    <lineage>
        <taxon>Eukaryota</taxon>
        <taxon>Metazoa</taxon>
        <taxon>Ecdysozoa</taxon>
        <taxon>Arthropoda</taxon>
        <taxon>Crustacea</taxon>
        <taxon>Branchiopoda</taxon>
        <taxon>Anostraca</taxon>
        <taxon>Artemiidae</taxon>
        <taxon>Artemia</taxon>
    </lineage>
</organism>
<gene>
    <name evidence="1" type="ORF">QYM36_004167</name>
</gene>
<keyword evidence="2" id="KW-1185">Reference proteome</keyword>
<evidence type="ECO:0000313" key="1">
    <source>
        <dbReference type="EMBL" id="KAK2720175.1"/>
    </source>
</evidence>
<evidence type="ECO:0000313" key="2">
    <source>
        <dbReference type="Proteomes" id="UP001187531"/>
    </source>
</evidence>
<dbReference type="Gene3D" id="3.10.10.10">
    <property type="entry name" value="HIV Type 1 Reverse Transcriptase, subunit A, domain 1"/>
    <property type="match status" value="1"/>
</dbReference>